<dbReference type="HAMAP" id="MF_00316">
    <property type="entry name" value="MobA"/>
    <property type="match status" value="1"/>
</dbReference>
<comment type="subcellular location">
    <subcellularLocation>
        <location evidence="8">Cytoplasm</location>
    </subcellularLocation>
</comment>
<reference evidence="10 11" key="1">
    <citation type="submission" date="2023-09" db="EMBL/GenBank/DDBJ databases">
        <authorList>
            <person name="Rey-Velasco X."/>
        </authorList>
    </citation>
    <scope>NUCLEOTIDE SEQUENCE [LARGE SCALE GENOMIC DNA]</scope>
    <source>
        <strain evidence="10 11">W345</strain>
    </source>
</reference>
<evidence type="ECO:0000313" key="10">
    <source>
        <dbReference type="EMBL" id="MDT0498095.1"/>
    </source>
</evidence>
<keyword evidence="7 8" id="KW-0501">Molybdenum cofactor biosynthesis</keyword>
<evidence type="ECO:0000256" key="8">
    <source>
        <dbReference type="HAMAP-Rule" id="MF_00316"/>
    </source>
</evidence>
<evidence type="ECO:0000256" key="2">
    <source>
        <dbReference type="ARBA" id="ARBA00022679"/>
    </source>
</evidence>
<dbReference type="NCBIfam" id="TIGR02665">
    <property type="entry name" value="molyb_mobA"/>
    <property type="match status" value="1"/>
</dbReference>
<dbReference type="InterPro" id="IPR029044">
    <property type="entry name" value="Nucleotide-diphossugar_trans"/>
</dbReference>
<comment type="subunit">
    <text evidence="8">Monomer.</text>
</comment>
<dbReference type="CDD" id="cd02503">
    <property type="entry name" value="MobA"/>
    <property type="match status" value="1"/>
</dbReference>
<dbReference type="GO" id="GO:0061603">
    <property type="term" value="F:molybdenum cofactor guanylyltransferase activity"/>
    <property type="evidence" value="ECO:0007669"/>
    <property type="project" value="UniProtKB-EC"/>
</dbReference>
<keyword evidence="4 8" id="KW-0547">Nucleotide-binding</keyword>
<feature type="binding site" evidence="8">
    <location>
        <position position="75"/>
    </location>
    <ligand>
        <name>GTP</name>
        <dbReference type="ChEBI" id="CHEBI:37565"/>
    </ligand>
</feature>
<evidence type="ECO:0000256" key="1">
    <source>
        <dbReference type="ARBA" id="ARBA00022490"/>
    </source>
</evidence>
<evidence type="ECO:0000256" key="5">
    <source>
        <dbReference type="ARBA" id="ARBA00022842"/>
    </source>
</evidence>
<dbReference type="RefSeq" id="WP_311365487.1">
    <property type="nucleotide sequence ID" value="NZ_JAVRIC010000017.1"/>
</dbReference>
<comment type="function">
    <text evidence="8">Transfers a GMP moiety from GTP to Mo-molybdopterin (Mo-MPT) cofactor (Moco or molybdenum cofactor) to form Mo-molybdopterin guanine dinucleotide (Mo-MGD) cofactor.</text>
</comment>
<feature type="binding site" evidence="8">
    <location>
        <position position="29"/>
    </location>
    <ligand>
        <name>GTP</name>
        <dbReference type="ChEBI" id="CHEBI:37565"/>
    </ligand>
</feature>
<dbReference type="EC" id="2.7.7.77" evidence="8"/>
<feature type="binding site" evidence="8">
    <location>
        <position position="106"/>
    </location>
    <ligand>
        <name>GTP</name>
        <dbReference type="ChEBI" id="CHEBI:37565"/>
    </ligand>
</feature>
<comment type="caution">
    <text evidence="10">The sequence shown here is derived from an EMBL/GenBank/DDBJ whole genome shotgun (WGS) entry which is preliminary data.</text>
</comment>
<keyword evidence="11" id="KW-1185">Reference proteome</keyword>
<keyword evidence="10" id="KW-0548">Nucleotidyltransferase</keyword>
<dbReference type="PANTHER" id="PTHR19136:SF81">
    <property type="entry name" value="MOLYBDENUM COFACTOR GUANYLYLTRANSFERASE"/>
    <property type="match status" value="1"/>
</dbReference>
<evidence type="ECO:0000256" key="3">
    <source>
        <dbReference type="ARBA" id="ARBA00022723"/>
    </source>
</evidence>
<keyword evidence="3 8" id="KW-0479">Metal-binding</keyword>
<accession>A0ABU2WJP7</accession>
<dbReference type="Pfam" id="PF12804">
    <property type="entry name" value="NTP_transf_3"/>
    <property type="match status" value="1"/>
</dbReference>
<keyword evidence="6 8" id="KW-0342">GTP-binding</keyword>
<protein>
    <recommendedName>
        <fullName evidence="8">Molybdenum cofactor guanylyltransferase</fullName>
        <shortName evidence="8">MoCo guanylyltransferase</shortName>
        <ecNumber evidence="8">2.7.7.77</ecNumber>
    </recommendedName>
    <alternativeName>
        <fullName evidence="8">GTP:molybdopterin guanylyltransferase</fullName>
    </alternativeName>
    <alternativeName>
        <fullName evidence="8">Mo-MPT guanylyltransferase</fullName>
    </alternativeName>
    <alternativeName>
        <fullName evidence="8">Molybdopterin guanylyltransferase</fullName>
    </alternativeName>
    <alternativeName>
        <fullName evidence="8">Molybdopterin-guanine dinucleotide synthase</fullName>
        <shortName evidence="8">MGD synthase</shortName>
    </alternativeName>
</protein>
<feature type="binding site" evidence="8">
    <location>
        <begin position="16"/>
        <end position="18"/>
    </location>
    <ligand>
        <name>GTP</name>
        <dbReference type="ChEBI" id="CHEBI:37565"/>
    </ligand>
</feature>
<evidence type="ECO:0000256" key="7">
    <source>
        <dbReference type="ARBA" id="ARBA00023150"/>
    </source>
</evidence>
<dbReference type="EMBL" id="JAVRIC010000017">
    <property type="protein sequence ID" value="MDT0498095.1"/>
    <property type="molecule type" value="Genomic_DNA"/>
</dbReference>
<feature type="domain" description="MobA-like NTP transferase" evidence="9">
    <location>
        <begin position="13"/>
        <end position="170"/>
    </location>
</feature>
<dbReference type="SUPFAM" id="SSF53448">
    <property type="entry name" value="Nucleotide-diphospho-sugar transferases"/>
    <property type="match status" value="1"/>
</dbReference>
<dbReference type="InterPro" id="IPR013482">
    <property type="entry name" value="Molybde_CF_guanTrfase"/>
</dbReference>
<keyword evidence="1 8" id="KW-0963">Cytoplasm</keyword>
<dbReference type="Proteomes" id="UP001254608">
    <property type="component" value="Unassembled WGS sequence"/>
</dbReference>
<comment type="catalytic activity">
    <reaction evidence="8">
        <text>Mo-molybdopterin + GTP + H(+) = Mo-molybdopterin guanine dinucleotide + diphosphate</text>
        <dbReference type="Rhea" id="RHEA:34243"/>
        <dbReference type="ChEBI" id="CHEBI:15378"/>
        <dbReference type="ChEBI" id="CHEBI:33019"/>
        <dbReference type="ChEBI" id="CHEBI:37565"/>
        <dbReference type="ChEBI" id="CHEBI:71302"/>
        <dbReference type="ChEBI" id="CHEBI:71310"/>
        <dbReference type="EC" id="2.7.7.77"/>
    </reaction>
</comment>
<sequence length="194" mass="20548">MNIDPTLRESVTGAVLAGGRGLRVGGRDKGLILWRGRPLAEQVAAVLAPQVATLLISANRNLERYRAYGFTVVSDEGDGDYQGPLAGMLAVAGAADTRWIVCAPCDVPQLPPNLVSRLIGAARDARVAAAYAVCGDALYPLCVFERALIASLNEAATRNDRSVRGFLQRNNAARADFSDCGLRNLNTPQALEAA</sequence>
<keyword evidence="5 8" id="KW-0460">Magnesium</keyword>
<comment type="caution">
    <text evidence="8">Lacks conserved residue(s) required for the propagation of feature annotation.</text>
</comment>
<feature type="binding site" evidence="8">
    <location>
        <position position="106"/>
    </location>
    <ligand>
        <name>Mg(2+)</name>
        <dbReference type="ChEBI" id="CHEBI:18420"/>
    </ligand>
</feature>
<name>A0ABU2WJP7_9GAMM</name>
<evidence type="ECO:0000259" key="9">
    <source>
        <dbReference type="Pfam" id="PF12804"/>
    </source>
</evidence>
<comment type="domain">
    <text evidence="8">The N-terminal domain determines nucleotide recognition and specific binding, while the C-terminal domain determines the specific binding to the target protein.</text>
</comment>
<gene>
    <name evidence="8 10" type="primary">mobA</name>
    <name evidence="10" type="ORF">RM530_12075</name>
</gene>
<comment type="similarity">
    <text evidence="8">Belongs to the MobA family.</text>
</comment>
<proteinExistence type="inferred from homology"/>
<organism evidence="10 11">
    <name type="scientific">Banduia mediterranea</name>
    <dbReference type="NCBI Taxonomy" id="3075609"/>
    <lineage>
        <taxon>Bacteria</taxon>
        <taxon>Pseudomonadati</taxon>
        <taxon>Pseudomonadota</taxon>
        <taxon>Gammaproteobacteria</taxon>
        <taxon>Nevskiales</taxon>
        <taxon>Algiphilaceae</taxon>
        <taxon>Banduia</taxon>
    </lineage>
</organism>
<evidence type="ECO:0000256" key="4">
    <source>
        <dbReference type="ARBA" id="ARBA00022741"/>
    </source>
</evidence>
<evidence type="ECO:0000256" key="6">
    <source>
        <dbReference type="ARBA" id="ARBA00023134"/>
    </source>
</evidence>
<comment type="cofactor">
    <cofactor evidence="8">
        <name>Mg(2+)</name>
        <dbReference type="ChEBI" id="CHEBI:18420"/>
    </cofactor>
</comment>
<dbReference type="PANTHER" id="PTHR19136">
    <property type="entry name" value="MOLYBDENUM COFACTOR GUANYLYLTRANSFERASE"/>
    <property type="match status" value="1"/>
</dbReference>
<dbReference type="Gene3D" id="3.90.550.10">
    <property type="entry name" value="Spore Coat Polysaccharide Biosynthesis Protein SpsA, Chain A"/>
    <property type="match status" value="1"/>
</dbReference>
<evidence type="ECO:0000313" key="11">
    <source>
        <dbReference type="Proteomes" id="UP001254608"/>
    </source>
</evidence>
<dbReference type="InterPro" id="IPR025877">
    <property type="entry name" value="MobA-like_NTP_Trfase"/>
</dbReference>
<keyword evidence="2 8" id="KW-0808">Transferase</keyword>